<evidence type="ECO:0000313" key="2">
    <source>
        <dbReference type="EMBL" id="SQA63000.1"/>
    </source>
</evidence>
<dbReference type="EMBL" id="UAVL01000009">
    <property type="protein sequence ID" value="SQA63000.1"/>
    <property type="molecule type" value="Genomic_DNA"/>
</dbReference>
<comment type="caution">
    <text evidence="2">The sequence shown here is derived from an EMBL/GenBank/DDBJ whole genome shotgun (WGS) entry which is preliminary data.</text>
</comment>
<gene>
    <name evidence="2" type="ORF">NCTC11967_02023</name>
</gene>
<sequence length="46" mass="5438">MLHYLLYGLPRDIAMLHSTVINENPELILLSYCLVVLWLILLFSRH</sequence>
<feature type="transmembrane region" description="Helical" evidence="1">
    <location>
        <begin position="27"/>
        <end position="44"/>
    </location>
</feature>
<organism evidence="2 3">
    <name type="scientific">Yokenella regensburgei</name>
    <dbReference type="NCBI Taxonomy" id="158877"/>
    <lineage>
        <taxon>Bacteria</taxon>
        <taxon>Pseudomonadati</taxon>
        <taxon>Pseudomonadota</taxon>
        <taxon>Gammaproteobacteria</taxon>
        <taxon>Enterobacterales</taxon>
        <taxon>Enterobacteriaceae</taxon>
        <taxon>Yokenella</taxon>
    </lineage>
</organism>
<reference evidence="2 3" key="1">
    <citation type="submission" date="2018-06" db="EMBL/GenBank/DDBJ databases">
        <authorList>
            <consortium name="Pathogen Informatics"/>
            <person name="Doyle S."/>
        </authorList>
    </citation>
    <scope>NUCLEOTIDE SEQUENCE [LARGE SCALE GENOMIC DNA]</scope>
    <source>
        <strain evidence="2 3">NCTC11967</strain>
    </source>
</reference>
<keyword evidence="1" id="KW-0812">Transmembrane</keyword>
<evidence type="ECO:0000313" key="3">
    <source>
        <dbReference type="Proteomes" id="UP000251313"/>
    </source>
</evidence>
<evidence type="ECO:0000256" key="1">
    <source>
        <dbReference type="SAM" id="Phobius"/>
    </source>
</evidence>
<dbReference type="Proteomes" id="UP000251313">
    <property type="component" value="Unassembled WGS sequence"/>
</dbReference>
<protein>
    <submittedName>
        <fullName evidence="2">Uncharacterized protein</fullName>
    </submittedName>
</protein>
<dbReference type="RefSeq" id="WP_156102661.1">
    <property type="nucleotide sequence ID" value="NZ_UAVL01000009.1"/>
</dbReference>
<keyword evidence="1" id="KW-0472">Membrane</keyword>
<dbReference type="AlphaFoldDB" id="A0AB38FWI5"/>
<accession>A0AB38FWI5</accession>
<proteinExistence type="predicted"/>
<name>A0AB38FWI5_9ENTR</name>
<keyword evidence="1" id="KW-1133">Transmembrane helix</keyword>